<dbReference type="Pfam" id="PF10047">
    <property type="entry name" value="DUF2281"/>
    <property type="match status" value="1"/>
</dbReference>
<reference evidence="3" key="1">
    <citation type="journal article" date="2019" name="Int. J. Syst. Evol. Microbiol.">
        <title>The Global Catalogue of Microorganisms (GCM) 10K type strain sequencing project: providing services to taxonomists for standard genome sequencing and annotation.</title>
        <authorList>
            <consortium name="The Broad Institute Genomics Platform"/>
            <consortium name="The Broad Institute Genome Sequencing Center for Infectious Disease"/>
            <person name="Wu L."/>
            <person name="Ma J."/>
        </authorList>
    </citation>
    <scope>NUCLEOTIDE SEQUENCE [LARGE SCALE GENOMIC DNA]</scope>
    <source>
        <strain evidence="3">KCTC 42805</strain>
    </source>
</reference>
<dbReference type="EMBL" id="JBHULN010000017">
    <property type="protein sequence ID" value="MFD2573352.1"/>
    <property type="molecule type" value="Genomic_DNA"/>
</dbReference>
<dbReference type="RefSeq" id="WP_381525944.1">
    <property type="nucleotide sequence ID" value="NZ_JBHULN010000017.1"/>
</dbReference>
<sequence>MEITVEIGFDELVEAIKKLPSEQRRRIQKVLELDTALPNDQAHERRFGTLKGLITYMADDFDAPLNDFKEYM</sequence>
<comment type="caution">
    <text evidence="2">The sequence shown here is derived from an EMBL/GenBank/DDBJ whole genome shotgun (WGS) entry which is preliminary data.</text>
</comment>
<gene>
    <name evidence="2" type="ORF">ACFSUS_22110</name>
</gene>
<feature type="domain" description="DUF2281" evidence="1">
    <location>
        <begin position="12"/>
        <end position="71"/>
    </location>
</feature>
<accession>A0ABW5MCS5</accession>
<keyword evidence="3" id="KW-1185">Reference proteome</keyword>
<evidence type="ECO:0000313" key="2">
    <source>
        <dbReference type="EMBL" id="MFD2573352.1"/>
    </source>
</evidence>
<proteinExistence type="predicted"/>
<protein>
    <submittedName>
        <fullName evidence="2">DUF2281 domain-containing protein</fullName>
    </submittedName>
</protein>
<evidence type="ECO:0000259" key="1">
    <source>
        <dbReference type="Pfam" id="PF10047"/>
    </source>
</evidence>
<dbReference type="InterPro" id="IPR018739">
    <property type="entry name" value="DUF2281"/>
</dbReference>
<dbReference type="Proteomes" id="UP001597469">
    <property type="component" value="Unassembled WGS sequence"/>
</dbReference>
<name>A0ABW5MCS5_9BACT</name>
<organism evidence="2 3">
    <name type="scientific">Spirosoma soli</name>
    <dbReference type="NCBI Taxonomy" id="1770529"/>
    <lineage>
        <taxon>Bacteria</taxon>
        <taxon>Pseudomonadati</taxon>
        <taxon>Bacteroidota</taxon>
        <taxon>Cytophagia</taxon>
        <taxon>Cytophagales</taxon>
        <taxon>Cytophagaceae</taxon>
        <taxon>Spirosoma</taxon>
    </lineage>
</organism>
<evidence type="ECO:0000313" key="3">
    <source>
        <dbReference type="Proteomes" id="UP001597469"/>
    </source>
</evidence>